<keyword evidence="7" id="KW-1185">Reference proteome</keyword>
<dbReference type="Proteomes" id="UP000191672">
    <property type="component" value="Unassembled WGS sequence"/>
</dbReference>
<dbReference type="InterPro" id="IPR034686">
    <property type="entry name" value="Terpene_cyclase-like_2"/>
</dbReference>
<dbReference type="EC" id="4.2.3.-" evidence="4"/>
<evidence type="ECO:0000256" key="3">
    <source>
        <dbReference type="ARBA" id="ARBA00022842"/>
    </source>
</evidence>
<dbReference type="STRING" id="416450.A0A1V6Q8A1"/>
<dbReference type="InterPro" id="IPR008949">
    <property type="entry name" value="Isoprenoid_synthase_dom_sf"/>
</dbReference>
<name>A0A1V6Q8A1_9EURO</name>
<dbReference type="EMBL" id="MDYN01000010">
    <property type="protein sequence ID" value="OQD85463.1"/>
    <property type="molecule type" value="Genomic_DNA"/>
</dbReference>
<dbReference type="PANTHER" id="PTHR35201:SF4">
    <property type="entry name" value="BETA-PINACENE SYNTHASE-RELATED"/>
    <property type="match status" value="1"/>
</dbReference>
<evidence type="ECO:0000256" key="5">
    <source>
        <dbReference type="SAM" id="MobiDB-lite"/>
    </source>
</evidence>
<dbReference type="GO" id="GO:0010333">
    <property type="term" value="F:terpene synthase activity"/>
    <property type="evidence" value="ECO:0007669"/>
    <property type="project" value="InterPro"/>
</dbReference>
<dbReference type="SFLD" id="SFLDS00005">
    <property type="entry name" value="Isoprenoid_Synthase_Type_I"/>
    <property type="match status" value="1"/>
</dbReference>
<feature type="region of interest" description="Disordered" evidence="5">
    <location>
        <begin position="1"/>
        <end position="20"/>
    </location>
</feature>
<comment type="cofactor">
    <cofactor evidence="1 4">
        <name>Mg(2+)</name>
        <dbReference type="ChEBI" id="CHEBI:18420"/>
    </cofactor>
</comment>
<gene>
    <name evidence="6" type="ORF">PENANT_c010G01167</name>
</gene>
<organism evidence="6 7">
    <name type="scientific">Penicillium antarcticum</name>
    <dbReference type="NCBI Taxonomy" id="416450"/>
    <lineage>
        <taxon>Eukaryota</taxon>
        <taxon>Fungi</taxon>
        <taxon>Dikarya</taxon>
        <taxon>Ascomycota</taxon>
        <taxon>Pezizomycotina</taxon>
        <taxon>Eurotiomycetes</taxon>
        <taxon>Eurotiomycetidae</taxon>
        <taxon>Eurotiales</taxon>
        <taxon>Aspergillaceae</taxon>
        <taxon>Penicillium</taxon>
    </lineage>
</organism>
<evidence type="ECO:0000256" key="2">
    <source>
        <dbReference type="ARBA" id="ARBA00006333"/>
    </source>
</evidence>
<comment type="caution">
    <text evidence="6">The sequence shown here is derived from an EMBL/GenBank/DDBJ whole genome shotgun (WGS) entry which is preliminary data.</text>
</comment>
<dbReference type="PANTHER" id="PTHR35201">
    <property type="entry name" value="TERPENE SYNTHASE"/>
    <property type="match status" value="1"/>
</dbReference>
<dbReference type="GO" id="GO:0046872">
    <property type="term" value="F:metal ion binding"/>
    <property type="evidence" value="ECO:0007669"/>
    <property type="project" value="UniProtKB-KW"/>
</dbReference>
<dbReference type="Pfam" id="PF19086">
    <property type="entry name" value="Terpene_syn_C_2"/>
    <property type="match status" value="1"/>
</dbReference>
<dbReference type="AlphaFoldDB" id="A0A1V6Q8A1"/>
<dbReference type="GO" id="GO:0008299">
    <property type="term" value="P:isoprenoid biosynthetic process"/>
    <property type="evidence" value="ECO:0007669"/>
    <property type="project" value="UniProtKB-ARBA"/>
</dbReference>
<evidence type="ECO:0000313" key="6">
    <source>
        <dbReference type="EMBL" id="OQD85463.1"/>
    </source>
</evidence>
<keyword evidence="4" id="KW-0456">Lyase</keyword>
<keyword evidence="3 4" id="KW-0460">Magnesium</keyword>
<comment type="similarity">
    <text evidence="2 4">Belongs to the terpene synthase family.</text>
</comment>
<evidence type="ECO:0000256" key="1">
    <source>
        <dbReference type="ARBA" id="ARBA00001946"/>
    </source>
</evidence>
<accession>A0A1V6Q8A1</accession>
<evidence type="ECO:0000313" key="7">
    <source>
        <dbReference type="Proteomes" id="UP000191672"/>
    </source>
</evidence>
<keyword evidence="4" id="KW-0479">Metal-binding</keyword>
<protein>
    <recommendedName>
        <fullName evidence="4">Terpene synthase</fullName>
        <ecNumber evidence="4">4.2.3.-</ecNumber>
    </recommendedName>
</protein>
<dbReference type="Gene3D" id="1.10.600.10">
    <property type="entry name" value="Farnesyl Diphosphate Synthase"/>
    <property type="match status" value="1"/>
</dbReference>
<reference evidence="7" key="1">
    <citation type="journal article" date="2017" name="Nat. Microbiol.">
        <title>Global analysis of biosynthetic gene clusters reveals vast potential of secondary metabolite production in Penicillium species.</title>
        <authorList>
            <person name="Nielsen J.C."/>
            <person name="Grijseels S."/>
            <person name="Prigent S."/>
            <person name="Ji B."/>
            <person name="Dainat J."/>
            <person name="Nielsen K.F."/>
            <person name="Frisvad J.C."/>
            <person name="Workman M."/>
            <person name="Nielsen J."/>
        </authorList>
    </citation>
    <scope>NUCLEOTIDE SEQUENCE [LARGE SCALE GENOMIC DNA]</scope>
    <source>
        <strain evidence="7">IBT 31811</strain>
    </source>
</reference>
<dbReference type="SUPFAM" id="SSF48576">
    <property type="entry name" value="Terpenoid synthases"/>
    <property type="match status" value="1"/>
</dbReference>
<dbReference type="SFLD" id="SFLDG01020">
    <property type="entry name" value="Terpene_Cyclase_Like_2"/>
    <property type="match status" value="1"/>
</dbReference>
<sequence>MGNILQKEATPPSVPARPDEEQGSCITVRLQDLFVLFLSEKPIVNQHYAKVRKESEAWISKQCSFNEQMSRIITKTNFSYFISISVPYANPEELRTCCDWGNWVFPFDDKFDNGSLRDNPVESQKIIDCLLFRMEEGNELSQEFEKDPLLQVHNSVWERIFRNSPRGVQRRFAKAMAEYAHGTISQVKNTALNEHPSLEEVLALRRESAGVSPLFSLVEYAHRLDLPDEVFECHSIKEINRIGVDFVVLQNDILSYCKEEKEGVEHNMVAVCRNSGMRAQEAFDCIGGMLTIRYRDWYLALADLPSWGRDIDAEVQKYIRGTDHDISFSSGRYFGDAVEEVRRTMMVKVQERSADKPEAGK</sequence>
<proteinExistence type="inferred from homology"/>
<evidence type="ECO:0000256" key="4">
    <source>
        <dbReference type="RuleBase" id="RU366034"/>
    </source>
</evidence>